<dbReference type="EMBL" id="JBHLTN010000011">
    <property type="protein sequence ID" value="MFC0592169.1"/>
    <property type="molecule type" value="Genomic_DNA"/>
</dbReference>
<dbReference type="SUPFAM" id="SSF46626">
    <property type="entry name" value="Cytochrome c"/>
    <property type="match status" value="1"/>
</dbReference>
<keyword evidence="7" id="KW-1185">Reference proteome</keyword>
<dbReference type="InterPro" id="IPR051395">
    <property type="entry name" value="Cytochrome_c_Peroxidase/MauG"/>
</dbReference>
<keyword evidence="2 4" id="KW-0479">Metal-binding</keyword>
<sequence length="506" mass="53564">MQTYDTDKSRSGDVHCRHPRGVLSVLAAATLALTACGGGGGGDEVSQEPPLPLDPTLVAAGQQTFRHDSFGDERFWTDVLMMNQVIESAVDPLTAASVGLKIDADALPAEVLEGIQSGAIPLDDPQTTLALLKLDAVLGAKGEVSQGPDGRLALKRFGVTCALCHSTVSRDLHVLAGGKTDLVGIVGHRLDGWPNRDLQPGTILSLSPALTEKQAAEYASWATLYGPGFYDPRINVNTDPGSNPAVGPDVDANLAAYKAAGGIPVLIPPAFGLVGLDKSTVTGDGDTAHEPAGPVAYWNRYVGVAQMHGQGSFFDERLIINGQPLRVDHRGGEDRVTAVLPGLEAYQWSIAAPTRAKDGAQWGVAPQLDAAAVARGQLLFQGQAQCVACHSGPAFTDVNTFGLHLASASVALDKNYIKFSATQRWRTSPLRGIWQHPPYFHDGSGAFDTQSGKCRDGSDIGSLAASHDRAQRDLACVVNRYNDPAERNLRLTDAQRADLVAYLQSL</sequence>
<proteinExistence type="predicted"/>
<organism evidence="6 7">
    <name type="scientific">Ottowia pentelensis</name>
    <dbReference type="NCBI Taxonomy" id="511108"/>
    <lineage>
        <taxon>Bacteria</taxon>
        <taxon>Pseudomonadati</taxon>
        <taxon>Pseudomonadota</taxon>
        <taxon>Betaproteobacteria</taxon>
        <taxon>Burkholderiales</taxon>
        <taxon>Comamonadaceae</taxon>
        <taxon>Ottowia</taxon>
    </lineage>
</organism>
<evidence type="ECO:0000256" key="3">
    <source>
        <dbReference type="ARBA" id="ARBA00023004"/>
    </source>
</evidence>
<evidence type="ECO:0000259" key="5">
    <source>
        <dbReference type="PROSITE" id="PS51007"/>
    </source>
</evidence>
<evidence type="ECO:0000256" key="4">
    <source>
        <dbReference type="PROSITE-ProRule" id="PRU00433"/>
    </source>
</evidence>
<protein>
    <recommendedName>
        <fullName evidence="5">Cytochrome c domain-containing protein</fullName>
    </recommendedName>
</protein>
<evidence type="ECO:0000256" key="1">
    <source>
        <dbReference type="ARBA" id="ARBA00022617"/>
    </source>
</evidence>
<reference evidence="6 7" key="1">
    <citation type="submission" date="2024-09" db="EMBL/GenBank/DDBJ databases">
        <authorList>
            <person name="Sun Q."/>
            <person name="Mori K."/>
        </authorList>
    </citation>
    <scope>NUCLEOTIDE SEQUENCE [LARGE SCALE GENOMIC DNA]</scope>
    <source>
        <strain evidence="6 7">NCAIM B.02336</strain>
    </source>
</reference>
<keyword evidence="1 4" id="KW-0349">Heme</keyword>
<keyword evidence="3 4" id="KW-0408">Iron</keyword>
<evidence type="ECO:0000313" key="7">
    <source>
        <dbReference type="Proteomes" id="UP001589834"/>
    </source>
</evidence>
<name>A0ABV6PQQ4_9BURK</name>
<evidence type="ECO:0000256" key="2">
    <source>
        <dbReference type="ARBA" id="ARBA00022723"/>
    </source>
</evidence>
<dbReference type="InterPro" id="IPR036909">
    <property type="entry name" value="Cyt_c-like_dom_sf"/>
</dbReference>
<dbReference type="RefSeq" id="WP_377481161.1">
    <property type="nucleotide sequence ID" value="NZ_JBHLTN010000011.1"/>
</dbReference>
<gene>
    <name evidence="6" type="ORF">ACFFGG_06335</name>
</gene>
<dbReference type="InterPro" id="IPR009056">
    <property type="entry name" value="Cyt_c-like_dom"/>
</dbReference>
<feature type="domain" description="Cytochrome c" evidence="5">
    <location>
        <begin position="371"/>
        <end position="506"/>
    </location>
</feature>
<evidence type="ECO:0000313" key="6">
    <source>
        <dbReference type="EMBL" id="MFC0592169.1"/>
    </source>
</evidence>
<dbReference type="PROSITE" id="PS51007">
    <property type="entry name" value="CYTC"/>
    <property type="match status" value="1"/>
</dbReference>
<comment type="caution">
    <text evidence="6">The sequence shown here is derived from an EMBL/GenBank/DDBJ whole genome shotgun (WGS) entry which is preliminary data.</text>
</comment>
<dbReference type="Gene3D" id="1.10.760.10">
    <property type="entry name" value="Cytochrome c-like domain"/>
    <property type="match status" value="1"/>
</dbReference>
<dbReference type="PANTHER" id="PTHR30600">
    <property type="entry name" value="CYTOCHROME C PEROXIDASE-RELATED"/>
    <property type="match status" value="1"/>
</dbReference>
<accession>A0ABV6PQQ4</accession>
<dbReference type="Proteomes" id="UP001589834">
    <property type="component" value="Unassembled WGS sequence"/>
</dbReference>